<comment type="caution">
    <text evidence="1">The sequence shown here is derived from an EMBL/GenBank/DDBJ whole genome shotgun (WGS) entry which is preliminary data.</text>
</comment>
<reference evidence="1" key="1">
    <citation type="journal article" date="2019" name="bioRxiv">
        <title>The Genome of the Zebra Mussel, Dreissena polymorpha: A Resource for Invasive Species Research.</title>
        <authorList>
            <person name="McCartney M.A."/>
            <person name="Auch B."/>
            <person name="Kono T."/>
            <person name="Mallez S."/>
            <person name="Zhang Y."/>
            <person name="Obille A."/>
            <person name="Becker A."/>
            <person name="Abrahante J.E."/>
            <person name="Garbe J."/>
            <person name="Badalamenti J.P."/>
            <person name="Herman A."/>
            <person name="Mangelson H."/>
            <person name="Liachko I."/>
            <person name="Sullivan S."/>
            <person name="Sone E.D."/>
            <person name="Koren S."/>
            <person name="Silverstein K.A.T."/>
            <person name="Beckman K.B."/>
            <person name="Gohl D.M."/>
        </authorList>
    </citation>
    <scope>NUCLEOTIDE SEQUENCE</scope>
    <source>
        <strain evidence="1">Duluth1</strain>
        <tissue evidence="1">Whole animal</tissue>
    </source>
</reference>
<dbReference type="AlphaFoldDB" id="A0A9D4LNG6"/>
<name>A0A9D4LNG6_DREPO</name>
<protein>
    <submittedName>
        <fullName evidence="1">Uncharacterized protein</fullName>
    </submittedName>
</protein>
<organism evidence="1 2">
    <name type="scientific">Dreissena polymorpha</name>
    <name type="common">Zebra mussel</name>
    <name type="synonym">Mytilus polymorpha</name>
    <dbReference type="NCBI Taxonomy" id="45954"/>
    <lineage>
        <taxon>Eukaryota</taxon>
        <taxon>Metazoa</taxon>
        <taxon>Spiralia</taxon>
        <taxon>Lophotrochozoa</taxon>
        <taxon>Mollusca</taxon>
        <taxon>Bivalvia</taxon>
        <taxon>Autobranchia</taxon>
        <taxon>Heteroconchia</taxon>
        <taxon>Euheterodonta</taxon>
        <taxon>Imparidentia</taxon>
        <taxon>Neoheterodontei</taxon>
        <taxon>Myida</taxon>
        <taxon>Dreissenoidea</taxon>
        <taxon>Dreissenidae</taxon>
        <taxon>Dreissena</taxon>
    </lineage>
</organism>
<gene>
    <name evidence="1" type="ORF">DPMN_023711</name>
</gene>
<evidence type="ECO:0000313" key="2">
    <source>
        <dbReference type="Proteomes" id="UP000828390"/>
    </source>
</evidence>
<proteinExistence type="predicted"/>
<sequence length="113" mass="12888">MFFHRSGLVQDINKTTVLTNFQDDWANIVTSRVFTRKTAPPTGGHTNILTKLHGDRALNVTFTVFTSFEFDQDIIGTNLLTKFNEDRTINAASRVFTNKYGRTTDKDRSQKLT</sequence>
<dbReference type="Proteomes" id="UP000828390">
    <property type="component" value="Unassembled WGS sequence"/>
</dbReference>
<reference evidence="1" key="2">
    <citation type="submission" date="2020-11" db="EMBL/GenBank/DDBJ databases">
        <authorList>
            <person name="McCartney M.A."/>
            <person name="Auch B."/>
            <person name="Kono T."/>
            <person name="Mallez S."/>
            <person name="Becker A."/>
            <person name="Gohl D.M."/>
            <person name="Silverstein K.A.T."/>
            <person name="Koren S."/>
            <person name="Bechman K.B."/>
            <person name="Herman A."/>
            <person name="Abrahante J.E."/>
            <person name="Garbe J."/>
        </authorList>
    </citation>
    <scope>NUCLEOTIDE SEQUENCE</scope>
    <source>
        <strain evidence="1">Duluth1</strain>
        <tissue evidence="1">Whole animal</tissue>
    </source>
</reference>
<keyword evidence="2" id="KW-1185">Reference proteome</keyword>
<accession>A0A9D4LNG6</accession>
<dbReference type="EMBL" id="JAIWYP010000002">
    <property type="protein sequence ID" value="KAH3860787.1"/>
    <property type="molecule type" value="Genomic_DNA"/>
</dbReference>
<evidence type="ECO:0000313" key="1">
    <source>
        <dbReference type="EMBL" id="KAH3860787.1"/>
    </source>
</evidence>